<evidence type="ECO:0000259" key="3">
    <source>
        <dbReference type="SMART" id="SM00858"/>
    </source>
</evidence>
<dbReference type="Proteomes" id="UP000253226">
    <property type="component" value="Unassembled WGS sequence"/>
</dbReference>
<evidence type="ECO:0000256" key="1">
    <source>
        <dbReference type="ARBA" id="ARBA00010986"/>
    </source>
</evidence>
<dbReference type="GO" id="GO:0016829">
    <property type="term" value="F:lyase activity"/>
    <property type="evidence" value="ECO:0007669"/>
    <property type="project" value="UniProtKB-KW"/>
</dbReference>
<sequence>MKPHILEVGDQLGIVLQDVSEGSLLLDGVTAVQDISRNHKVALKDIPAGSVVRKFGQPIGVAQCDIDAGSWVHVHNLGFSTDLGALGQGTESELSGDVIPERRTFMGFRRANGKVGTRNYVGIIASVNCSATVCRAIASRAERAFADRFPDIDGFVPITHDSGCGIAMSGEPFEILQRTINGYIQHPNFAGVVLVGLGCEVNQIKNYAMSEAVKDKRLSLNIQDAGGTSETIKSALGLIEEMCINISASEQREEVSVEHLVLGLQCGGSDGLSGITANPALGRATDYLVAAGGTAILSETPEIFGAESLLISRSSSDVADQLRACLDWWLKHSEQNQVSLDNNPSPGNKAGGLTTILEKSLGAVSKAGATPLRAFYKYAETVKQAGLVFMDTPGYDPVSATGQVAGGANVVAFTTGRGSCFGSRPAPCIKLASSTDLYRRMQDDMDIDCGQIISAATPMDEMGLQIYHRLLDVASGEKSKSEELGYGDNEFVPWRFGAVL</sequence>
<dbReference type="Pfam" id="PF20629">
    <property type="entry name" value="GD_AH_C"/>
    <property type="match status" value="1"/>
</dbReference>
<reference evidence="4 5" key="1">
    <citation type="submission" date="2014-07" db="EMBL/GenBank/DDBJ databases">
        <title>Draft genome sequence of Thalassospira profundimaris 35.</title>
        <authorList>
            <person name="Lai Q."/>
            <person name="Shao Z."/>
        </authorList>
    </citation>
    <scope>NUCLEOTIDE SEQUENCE [LARGE SCALE GENOMIC DNA]</scope>
    <source>
        <strain evidence="4 5">35</strain>
    </source>
</reference>
<dbReference type="InterPro" id="IPR013974">
    <property type="entry name" value="SAF"/>
</dbReference>
<dbReference type="InterPro" id="IPR052172">
    <property type="entry name" value="UxaA_altronate/galactarate_dh"/>
</dbReference>
<evidence type="ECO:0000256" key="2">
    <source>
        <dbReference type="ARBA" id="ARBA00023239"/>
    </source>
</evidence>
<dbReference type="AlphaFoldDB" id="A0A367VWZ1"/>
<protein>
    <submittedName>
        <fullName evidence="4">Galactarate dehydratase</fullName>
    </submittedName>
</protein>
<dbReference type="GO" id="GO:0019698">
    <property type="term" value="P:D-galacturonate catabolic process"/>
    <property type="evidence" value="ECO:0007669"/>
    <property type="project" value="TreeGrafter"/>
</dbReference>
<name>A0A367VWZ1_9PROT</name>
<comment type="caution">
    <text evidence="4">The sequence shown here is derived from an EMBL/GenBank/DDBJ whole genome shotgun (WGS) entry which is preliminary data.</text>
</comment>
<dbReference type="RefSeq" id="WP_114104495.1">
    <property type="nucleotide sequence ID" value="NZ_JPWF01000028.1"/>
</dbReference>
<dbReference type="Gene3D" id="2.30.130.110">
    <property type="match status" value="1"/>
</dbReference>
<dbReference type="InterPro" id="IPR007392">
    <property type="entry name" value="GD_AH_second"/>
</dbReference>
<dbReference type="CDD" id="cd11613">
    <property type="entry name" value="SAF_AH_GD"/>
    <property type="match status" value="1"/>
</dbReference>
<evidence type="ECO:0000313" key="5">
    <source>
        <dbReference type="Proteomes" id="UP000253226"/>
    </source>
</evidence>
<dbReference type="PANTHER" id="PTHR30536:SF5">
    <property type="entry name" value="ALTRONATE DEHYDRATASE"/>
    <property type="match status" value="1"/>
</dbReference>
<dbReference type="InterPro" id="IPR048332">
    <property type="entry name" value="GD_AH_C"/>
</dbReference>
<dbReference type="Pfam" id="PF04295">
    <property type="entry name" value="GD_AH_second"/>
    <property type="match status" value="1"/>
</dbReference>
<dbReference type="SMART" id="SM00858">
    <property type="entry name" value="SAF"/>
    <property type="match status" value="1"/>
</dbReference>
<proteinExistence type="inferred from homology"/>
<dbReference type="Pfam" id="PF08666">
    <property type="entry name" value="SAF"/>
    <property type="match status" value="1"/>
</dbReference>
<feature type="domain" description="SAF" evidence="3">
    <location>
        <begin position="10"/>
        <end position="78"/>
    </location>
</feature>
<comment type="similarity">
    <text evidence="1">Belongs to the UxaA family.</text>
</comment>
<accession>A0A367VWZ1</accession>
<dbReference type="OrthoDB" id="9804574at2"/>
<dbReference type="EMBL" id="JPWF01000028">
    <property type="protein sequence ID" value="RCK30342.1"/>
    <property type="molecule type" value="Genomic_DNA"/>
</dbReference>
<dbReference type="InterPro" id="IPR044144">
    <property type="entry name" value="SAF_UxaA/GarD"/>
</dbReference>
<dbReference type="PANTHER" id="PTHR30536">
    <property type="entry name" value="ALTRONATE/GALACTARATE DEHYDRATASE"/>
    <property type="match status" value="1"/>
</dbReference>
<gene>
    <name evidence="4" type="ORF">TH19_22625</name>
</gene>
<evidence type="ECO:0000313" key="4">
    <source>
        <dbReference type="EMBL" id="RCK30342.1"/>
    </source>
</evidence>
<keyword evidence="2" id="KW-0456">Lyase</keyword>
<organism evidence="4 5">
    <name type="scientific">Thalassospira profundimaris</name>
    <dbReference type="NCBI Taxonomy" id="502049"/>
    <lineage>
        <taxon>Bacteria</taxon>
        <taxon>Pseudomonadati</taxon>
        <taxon>Pseudomonadota</taxon>
        <taxon>Alphaproteobacteria</taxon>
        <taxon>Rhodospirillales</taxon>
        <taxon>Thalassospiraceae</taxon>
        <taxon>Thalassospira</taxon>
    </lineage>
</organism>